<feature type="region of interest" description="Disordered" evidence="1">
    <location>
        <begin position="143"/>
        <end position="165"/>
    </location>
</feature>
<sequence>ESRFKEASAEHQEHHQPSGRFRNIISPSRVVASGTSSAEWSLQDYYQPSGRFRNIISRVVASGTSSAERKTEAYVKETPNGILRIFGTFKELQHDRDFELRLTTSVSFEEFKDGYSISGILERGDRSSGTMSLTHHALVKRKGYESQCNDTPSTEKKSHGSSHPTSVSKFYLPDFMTNIISGRLPPTGTTAERHDAKLGRIPCYLEERQVRFQVQIQAQFPTPELPIFPWAFGIYFAVRTHGLEDQQVQRVFSFFCQFSKACSPPAMTLGGSSSSLSMITQ</sequence>
<evidence type="ECO:0000313" key="2">
    <source>
        <dbReference type="EMBL" id="CAD7227184.1"/>
    </source>
</evidence>
<dbReference type="EMBL" id="OB661061">
    <property type="protein sequence ID" value="CAD7227184.1"/>
    <property type="molecule type" value="Genomic_DNA"/>
</dbReference>
<gene>
    <name evidence="2" type="ORF">CTOB1V02_LOCUS5093</name>
</gene>
<name>A0A7R8W907_9CRUS</name>
<feature type="region of interest" description="Disordered" evidence="1">
    <location>
        <begin position="1"/>
        <end position="25"/>
    </location>
</feature>
<organism evidence="2">
    <name type="scientific">Cyprideis torosa</name>
    <dbReference type="NCBI Taxonomy" id="163714"/>
    <lineage>
        <taxon>Eukaryota</taxon>
        <taxon>Metazoa</taxon>
        <taxon>Ecdysozoa</taxon>
        <taxon>Arthropoda</taxon>
        <taxon>Crustacea</taxon>
        <taxon>Oligostraca</taxon>
        <taxon>Ostracoda</taxon>
        <taxon>Podocopa</taxon>
        <taxon>Podocopida</taxon>
        <taxon>Cytherocopina</taxon>
        <taxon>Cytheroidea</taxon>
        <taxon>Cytherideidae</taxon>
        <taxon>Cyprideis</taxon>
    </lineage>
</organism>
<evidence type="ECO:0000256" key="1">
    <source>
        <dbReference type="SAM" id="MobiDB-lite"/>
    </source>
</evidence>
<proteinExistence type="predicted"/>
<accession>A0A7R8W907</accession>
<feature type="non-terminal residue" evidence="2">
    <location>
        <position position="1"/>
    </location>
</feature>
<reference evidence="2" key="1">
    <citation type="submission" date="2020-11" db="EMBL/GenBank/DDBJ databases">
        <authorList>
            <person name="Tran Van P."/>
        </authorList>
    </citation>
    <scope>NUCLEOTIDE SEQUENCE</scope>
</reference>
<feature type="compositionally biased region" description="Basic and acidic residues" evidence="1">
    <location>
        <begin position="1"/>
        <end position="16"/>
    </location>
</feature>
<dbReference type="AlphaFoldDB" id="A0A7R8W907"/>
<dbReference type="OrthoDB" id="9974612at2759"/>
<feature type="non-terminal residue" evidence="2">
    <location>
        <position position="281"/>
    </location>
</feature>
<protein>
    <submittedName>
        <fullName evidence="2">Uncharacterized protein</fullName>
    </submittedName>
</protein>